<feature type="non-terminal residue" evidence="3">
    <location>
        <position position="1"/>
    </location>
</feature>
<accession>A0ABM3ER92</accession>
<feature type="region of interest" description="Disordered" evidence="1">
    <location>
        <begin position="332"/>
        <end position="356"/>
    </location>
</feature>
<gene>
    <name evidence="3" type="primary">LOC106602289</name>
</gene>
<evidence type="ECO:0000313" key="2">
    <source>
        <dbReference type="Proteomes" id="UP001652741"/>
    </source>
</evidence>
<protein>
    <submittedName>
        <fullName evidence="3">Glutathione S-transferase C-terminal domain-containing protein</fullName>
    </submittedName>
</protein>
<dbReference type="GeneID" id="106602289"/>
<dbReference type="PANTHER" id="PTHR13369:SF0">
    <property type="entry name" value="GLUTATHIONE S-TRANSFERASE C-TERMINAL DOMAIN-CONTAINING PROTEIN"/>
    <property type="match status" value="1"/>
</dbReference>
<dbReference type="InterPro" id="IPR036282">
    <property type="entry name" value="Glutathione-S-Trfase_C_sf"/>
</dbReference>
<keyword evidence="2" id="KW-1185">Reference proteome</keyword>
<dbReference type="RefSeq" id="XP_045573571.1">
    <property type="nucleotide sequence ID" value="XM_045717615.1"/>
</dbReference>
<evidence type="ECO:0000313" key="3">
    <source>
        <dbReference type="RefSeq" id="XP_045573571.1"/>
    </source>
</evidence>
<evidence type="ECO:0000256" key="1">
    <source>
        <dbReference type="SAM" id="MobiDB-lite"/>
    </source>
</evidence>
<sequence>RRQTHIRSSNQCLYLELSSQNEQPSVPLHTSISLFLLSYCECTSEVFLVSAKPDTQSSPPWKSQVPKSLAVSMVHVKDLPVLVRGCRLPAVLDETGRYCRAGLAVVLRHIIDRTCDADPRRKDAASLLGFKKTCLKACAEVSQWTRLCELSIPSAVEAHLRQPTNPSLHLPSALLNLQKTLGEPVKVHNDDKIRQQKLQQQKKNQKKISQDLQEDQGTDINQPQDSQSADGLELRAALAKLYVDSGAVPSTTNRERSDIRKVKTTELEHVFAEGLYFTLTDVVLLPCIHQYLSSLQSHNASTLSQLPLLLRWYLQVQEVPRAAQACGMALSTPKALTTPPNHSQSTTAQPSETGKP</sequence>
<proteinExistence type="predicted"/>
<dbReference type="SUPFAM" id="SSF47616">
    <property type="entry name" value="GST C-terminal domain-like"/>
    <property type="match status" value="1"/>
</dbReference>
<name>A0ABM3ER92_SALSA</name>
<feature type="compositionally biased region" description="Polar residues" evidence="1">
    <location>
        <begin position="334"/>
        <end position="356"/>
    </location>
</feature>
<reference evidence="3" key="1">
    <citation type="submission" date="2025-08" db="UniProtKB">
        <authorList>
            <consortium name="RefSeq"/>
        </authorList>
    </citation>
    <scope>IDENTIFICATION</scope>
</reference>
<feature type="region of interest" description="Disordered" evidence="1">
    <location>
        <begin position="196"/>
        <end position="227"/>
    </location>
</feature>
<dbReference type="Proteomes" id="UP001652741">
    <property type="component" value="Chromosome ssa04"/>
</dbReference>
<organism evidence="2 3">
    <name type="scientific">Salmo salar</name>
    <name type="common">Atlantic salmon</name>
    <dbReference type="NCBI Taxonomy" id="8030"/>
    <lineage>
        <taxon>Eukaryota</taxon>
        <taxon>Metazoa</taxon>
        <taxon>Chordata</taxon>
        <taxon>Craniata</taxon>
        <taxon>Vertebrata</taxon>
        <taxon>Euteleostomi</taxon>
        <taxon>Actinopterygii</taxon>
        <taxon>Neopterygii</taxon>
        <taxon>Teleostei</taxon>
        <taxon>Protacanthopterygii</taxon>
        <taxon>Salmoniformes</taxon>
        <taxon>Salmonidae</taxon>
        <taxon>Salmoninae</taxon>
        <taxon>Salmo</taxon>
    </lineage>
</organism>
<dbReference type="PANTHER" id="PTHR13369">
    <property type="match status" value="1"/>
</dbReference>
<feature type="compositionally biased region" description="Polar residues" evidence="1">
    <location>
        <begin position="218"/>
        <end position="227"/>
    </location>
</feature>